<reference evidence="2" key="2">
    <citation type="submission" date="2020-09" db="EMBL/GenBank/DDBJ databases">
        <authorList>
            <person name="Sun Q."/>
            <person name="Ohkuma M."/>
        </authorList>
    </citation>
    <scope>NUCLEOTIDE SEQUENCE</scope>
    <source>
        <strain evidence="2">JCM 3051</strain>
    </source>
</reference>
<accession>A0A8H9L3A0</accession>
<keyword evidence="3" id="KW-1185">Reference proteome</keyword>
<feature type="domain" description="Glyoxalase-like" evidence="1">
    <location>
        <begin position="6"/>
        <end position="47"/>
    </location>
</feature>
<protein>
    <recommendedName>
        <fullName evidence="1">Glyoxalase-like domain-containing protein</fullName>
    </recommendedName>
</protein>
<gene>
    <name evidence="2" type="ORF">GCM10010102_04190</name>
</gene>
<evidence type="ECO:0000313" key="3">
    <source>
        <dbReference type="Proteomes" id="UP000655589"/>
    </source>
</evidence>
<organism evidence="2 3">
    <name type="scientific">Promicromonospora citrea</name>
    <dbReference type="NCBI Taxonomy" id="43677"/>
    <lineage>
        <taxon>Bacteria</taxon>
        <taxon>Bacillati</taxon>
        <taxon>Actinomycetota</taxon>
        <taxon>Actinomycetes</taxon>
        <taxon>Micrococcales</taxon>
        <taxon>Promicromonosporaceae</taxon>
        <taxon>Promicromonospora</taxon>
    </lineage>
</organism>
<dbReference type="Gene3D" id="3.10.180.10">
    <property type="entry name" value="2,3-Dihydroxybiphenyl 1,2-Dioxygenase, domain 1"/>
    <property type="match status" value="1"/>
</dbReference>
<dbReference type="EMBL" id="BMPT01000001">
    <property type="protein sequence ID" value="GGM11620.1"/>
    <property type="molecule type" value="Genomic_DNA"/>
</dbReference>
<sequence>MPDAAALTAARDRALELGATQLHDRFDDPEEPLYVLADPDGHPFCIFVA</sequence>
<dbReference type="Pfam" id="PF18029">
    <property type="entry name" value="Glyoxalase_6"/>
    <property type="match status" value="1"/>
</dbReference>
<name>A0A8H9L3A0_9MICO</name>
<comment type="caution">
    <text evidence="2">The sequence shown here is derived from an EMBL/GenBank/DDBJ whole genome shotgun (WGS) entry which is preliminary data.</text>
</comment>
<dbReference type="Proteomes" id="UP000655589">
    <property type="component" value="Unassembled WGS sequence"/>
</dbReference>
<reference evidence="2" key="1">
    <citation type="journal article" date="2014" name="Int. J. Syst. Evol. Microbiol.">
        <title>Complete genome sequence of Corynebacterium casei LMG S-19264T (=DSM 44701T), isolated from a smear-ripened cheese.</title>
        <authorList>
            <consortium name="US DOE Joint Genome Institute (JGI-PGF)"/>
            <person name="Walter F."/>
            <person name="Albersmeier A."/>
            <person name="Kalinowski J."/>
            <person name="Ruckert C."/>
        </authorList>
    </citation>
    <scope>NUCLEOTIDE SEQUENCE</scope>
    <source>
        <strain evidence="2">JCM 3051</strain>
    </source>
</reference>
<evidence type="ECO:0000313" key="2">
    <source>
        <dbReference type="EMBL" id="GGM11620.1"/>
    </source>
</evidence>
<dbReference type="AlphaFoldDB" id="A0A8H9L3A0"/>
<proteinExistence type="predicted"/>
<evidence type="ECO:0000259" key="1">
    <source>
        <dbReference type="Pfam" id="PF18029"/>
    </source>
</evidence>
<dbReference type="InterPro" id="IPR041581">
    <property type="entry name" value="Glyoxalase_6"/>
</dbReference>
<dbReference type="InterPro" id="IPR029068">
    <property type="entry name" value="Glyas_Bleomycin-R_OHBP_Dase"/>
</dbReference>
<dbReference type="SUPFAM" id="SSF54593">
    <property type="entry name" value="Glyoxalase/Bleomycin resistance protein/Dihydroxybiphenyl dioxygenase"/>
    <property type="match status" value="1"/>
</dbReference>